<dbReference type="SUPFAM" id="SSF48452">
    <property type="entry name" value="TPR-like"/>
    <property type="match status" value="2"/>
</dbReference>
<dbReference type="InterPro" id="IPR013105">
    <property type="entry name" value="TPR_2"/>
</dbReference>
<dbReference type="Pfam" id="PF12895">
    <property type="entry name" value="ANAPC3"/>
    <property type="match status" value="1"/>
</dbReference>
<evidence type="ECO:0000256" key="3">
    <source>
        <dbReference type="ARBA" id="ARBA00022776"/>
    </source>
</evidence>
<feature type="repeat" description="TPR" evidence="7">
    <location>
        <begin position="520"/>
        <end position="553"/>
    </location>
</feature>
<protein>
    <submittedName>
        <fullName evidence="9">Similar to Saccharomyces cerevisiae YKL022C CDC16 Subunit of the anaphase-promoting complex/cyclosome (APC/C)</fullName>
    </submittedName>
</protein>
<keyword evidence="1" id="KW-0132">Cell division</keyword>
<evidence type="ECO:0000256" key="7">
    <source>
        <dbReference type="PROSITE-ProRule" id="PRU00339"/>
    </source>
</evidence>
<keyword evidence="4" id="KW-0833">Ubl conjugation pathway</keyword>
<dbReference type="SMART" id="SM00028">
    <property type="entry name" value="TPR"/>
    <property type="match status" value="8"/>
</dbReference>
<sequence length="622" mass="70303">MAPSLPSSGGFLDPVITTSNTGHTSNAFDTPRVGKTPVAGLSTSASVASSRPQLSQVDRLRLWRHDAIMQHHYNSAEYIGDKILALTNDPNDAFWLAQVYYLSEQYTRARQILLRQELDRSVSCRYLAALCLTKMGKWDEALTILGERNPFQGSVASKVKNQDGGIKLEASMCYLRGQIYTNQNNFDRAKECYKEAVQVDAKCFEAFDQLIRSNLLTPKEEWEFIKSLDFVESADDNAELVKALYTTRLGKFENVEVYKEADALLRTTYGLQENGDILLSQADLLFVQCKFKQCLELCERILEQDKFKFSVMPNYLSCLHELGRRNKLFLIAHELADNHPDEPVSWLAVGIYYLTIGKVPEARRFFSKSSMMNPYFGHAWIGFAHTFAVEGEHEQAISAYSTAARLFQGTHLPSLFLGMQHLQLNNLTLAEEYLQTAYTICTTDPLLLNEMGVVFYHKNELALAEEVFMRAQRAAETLDSDPRGWLSIKANLGHVHRRLGHYETALGYFEEVLRITPQDANIYSAMGLVQLQAGYVVPAVQNFHEALGIAPNDPVASDLLKRALEETVNRDFEDILEDDGVFDSELEHAKELLGDIISFPDTEPEMHHDQSIEEGSQMEMSD</sequence>
<gene>
    <name evidence="9" type="ORF">BN980_GECA02s02661g</name>
</gene>
<dbReference type="Pfam" id="PF13181">
    <property type="entry name" value="TPR_8"/>
    <property type="match status" value="1"/>
</dbReference>
<dbReference type="STRING" id="1173061.A0A0J9X3X7"/>
<evidence type="ECO:0000256" key="4">
    <source>
        <dbReference type="ARBA" id="ARBA00022786"/>
    </source>
</evidence>
<dbReference type="Pfam" id="PF13432">
    <property type="entry name" value="TPR_16"/>
    <property type="match status" value="1"/>
</dbReference>
<dbReference type="PANTHER" id="PTHR12558">
    <property type="entry name" value="CELL DIVISION CYCLE 16,23,27"/>
    <property type="match status" value="1"/>
</dbReference>
<feature type="region of interest" description="Disordered" evidence="8">
    <location>
        <begin position="600"/>
        <end position="622"/>
    </location>
</feature>
<dbReference type="GO" id="GO:0005737">
    <property type="term" value="C:cytoplasm"/>
    <property type="evidence" value="ECO:0007669"/>
    <property type="project" value="TreeGrafter"/>
</dbReference>
<dbReference type="Pfam" id="PF07719">
    <property type="entry name" value="TPR_2"/>
    <property type="match status" value="1"/>
</dbReference>
<keyword evidence="5 7" id="KW-0802">TPR repeat</keyword>
<dbReference type="GO" id="GO:0016567">
    <property type="term" value="P:protein ubiquitination"/>
    <property type="evidence" value="ECO:0007669"/>
    <property type="project" value="TreeGrafter"/>
</dbReference>
<dbReference type="GO" id="GO:0005680">
    <property type="term" value="C:anaphase-promoting complex"/>
    <property type="evidence" value="ECO:0007669"/>
    <property type="project" value="UniProtKB-ARBA"/>
</dbReference>
<evidence type="ECO:0000256" key="6">
    <source>
        <dbReference type="ARBA" id="ARBA00023306"/>
    </source>
</evidence>
<name>A0A0J9X3X7_GEOCN</name>
<proteinExistence type="predicted"/>
<reference evidence="9" key="1">
    <citation type="submission" date="2014-03" db="EMBL/GenBank/DDBJ databases">
        <authorList>
            <person name="Casaregola S."/>
        </authorList>
    </citation>
    <scope>NUCLEOTIDE SEQUENCE [LARGE SCALE GENOMIC DNA]</scope>
    <source>
        <strain evidence="9">CLIB 918</strain>
    </source>
</reference>
<dbReference type="PROSITE" id="PS50293">
    <property type="entry name" value="TPR_REGION"/>
    <property type="match status" value="1"/>
</dbReference>
<evidence type="ECO:0000256" key="8">
    <source>
        <dbReference type="SAM" id="MobiDB-lite"/>
    </source>
</evidence>
<evidence type="ECO:0000313" key="10">
    <source>
        <dbReference type="Proteomes" id="UP000242525"/>
    </source>
</evidence>
<evidence type="ECO:0000256" key="2">
    <source>
        <dbReference type="ARBA" id="ARBA00022737"/>
    </source>
</evidence>
<keyword evidence="6" id="KW-0131">Cell cycle</keyword>
<feature type="repeat" description="TPR" evidence="7">
    <location>
        <begin position="343"/>
        <end position="376"/>
    </location>
</feature>
<feature type="repeat" description="TPR" evidence="7">
    <location>
        <begin position="486"/>
        <end position="519"/>
    </location>
</feature>
<keyword evidence="10" id="KW-1185">Reference proteome</keyword>
<dbReference type="Proteomes" id="UP000242525">
    <property type="component" value="Unassembled WGS sequence"/>
</dbReference>
<evidence type="ECO:0000256" key="1">
    <source>
        <dbReference type="ARBA" id="ARBA00022618"/>
    </source>
</evidence>
<comment type="caution">
    <text evidence="9">The sequence shown here is derived from an EMBL/GenBank/DDBJ whole genome shotgun (WGS) entry which is preliminary data.</text>
</comment>
<evidence type="ECO:0000256" key="5">
    <source>
        <dbReference type="ARBA" id="ARBA00022803"/>
    </source>
</evidence>
<dbReference type="InterPro" id="IPR011990">
    <property type="entry name" value="TPR-like_helical_dom_sf"/>
</dbReference>
<dbReference type="PANTHER" id="PTHR12558:SF9">
    <property type="entry name" value="CELL DIVISION CYCLE PROTEIN 16 HOMOLOG"/>
    <property type="match status" value="1"/>
</dbReference>
<dbReference type="GO" id="GO:0031145">
    <property type="term" value="P:anaphase-promoting complex-dependent catabolic process"/>
    <property type="evidence" value="ECO:0007669"/>
    <property type="project" value="TreeGrafter"/>
</dbReference>
<dbReference type="GO" id="GO:0045842">
    <property type="term" value="P:positive regulation of mitotic metaphase/anaphase transition"/>
    <property type="evidence" value="ECO:0007669"/>
    <property type="project" value="TreeGrafter"/>
</dbReference>
<feature type="repeat" description="TPR" evidence="7">
    <location>
        <begin position="170"/>
        <end position="203"/>
    </location>
</feature>
<dbReference type="GO" id="GO:0051301">
    <property type="term" value="P:cell division"/>
    <property type="evidence" value="ECO:0007669"/>
    <property type="project" value="UniProtKB-KW"/>
</dbReference>
<keyword evidence="3" id="KW-0498">Mitosis</keyword>
<organism evidence="9 10">
    <name type="scientific">Geotrichum candidum</name>
    <name type="common">Oospora lactis</name>
    <name type="synonym">Dipodascus geotrichum</name>
    <dbReference type="NCBI Taxonomy" id="1173061"/>
    <lineage>
        <taxon>Eukaryota</taxon>
        <taxon>Fungi</taxon>
        <taxon>Dikarya</taxon>
        <taxon>Ascomycota</taxon>
        <taxon>Saccharomycotina</taxon>
        <taxon>Dipodascomycetes</taxon>
        <taxon>Dipodascales</taxon>
        <taxon>Dipodascaceae</taxon>
        <taxon>Geotrichum</taxon>
    </lineage>
</organism>
<keyword evidence="2" id="KW-0677">Repeat</keyword>
<accession>A0A0J9X3X7</accession>
<dbReference type="AlphaFoldDB" id="A0A0J9X3X7"/>
<dbReference type="OrthoDB" id="10006270at2759"/>
<dbReference type="Gene3D" id="1.25.40.10">
    <property type="entry name" value="Tetratricopeptide repeat domain"/>
    <property type="match status" value="1"/>
</dbReference>
<dbReference type="PROSITE" id="PS50005">
    <property type="entry name" value="TPR"/>
    <property type="match status" value="4"/>
</dbReference>
<dbReference type="InterPro" id="IPR019734">
    <property type="entry name" value="TPR_rpt"/>
</dbReference>
<evidence type="ECO:0000313" key="9">
    <source>
        <dbReference type="EMBL" id="CDO51896.1"/>
    </source>
</evidence>
<dbReference type="EMBL" id="CCBN010000002">
    <property type="protein sequence ID" value="CDO51896.1"/>
    <property type="molecule type" value="Genomic_DNA"/>
</dbReference>